<comment type="caution">
    <text evidence="2">The sequence shown here is derived from an EMBL/GenBank/DDBJ whole genome shotgun (WGS) entry which is preliminary data.</text>
</comment>
<dbReference type="AlphaFoldDB" id="A0A917ZYF3"/>
<evidence type="ECO:0000313" key="2">
    <source>
        <dbReference type="EMBL" id="GGP00362.1"/>
    </source>
</evidence>
<evidence type="ECO:0000256" key="1">
    <source>
        <dbReference type="SAM" id="MobiDB-lite"/>
    </source>
</evidence>
<protein>
    <submittedName>
        <fullName evidence="2">Uncharacterized protein</fullName>
    </submittedName>
</protein>
<proteinExistence type="predicted"/>
<sequence length="110" mass="11442">MVTVVVLVGTAVAVALVAPGGAVVLVLPSVVTVLHPIAKASISRDAAGIGHRIGTRLQRRREGSTTLFQPALPSRPPHLGESRSRNEPITPADYSSIPASAPCVHRRADV</sequence>
<evidence type="ECO:0000313" key="3">
    <source>
        <dbReference type="Proteomes" id="UP000641932"/>
    </source>
</evidence>
<name>A0A917ZYF3_9ACTN</name>
<keyword evidence="3" id="KW-1185">Reference proteome</keyword>
<gene>
    <name evidence="2" type="ORF">GCM10012280_68960</name>
</gene>
<accession>A0A917ZYF3</accession>
<organism evidence="2 3">
    <name type="scientific">Wenjunlia tyrosinilytica</name>
    <dbReference type="NCBI Taxonomy" id="1544741"/>
    <lineage>
        <taxon>Bacteria</taxon>
        <taxon>Bacillati</taxon>
        <taxon>Actinomycetota</taxon>
        <taxon>Actinomycetes</taxon>
        <taxon>Kitasatosporales</taxon>
        <taxon>Streptomycetaceae</taxon>
        <taxon>Wenjunlia</taxon>
    </lineage>
</organism>
<dbReference type="Proteomes" id="UP000641932">
    <property type="component" value="Unassembled WGS sequence"/>
</dbReference>
<dbReference type="EMBL" id="BMMS01000056">
    <property type="protein sequence ID" value="GGP00362.1"/>
    <property type="molecule type" value="Genomic_DNA"/>
</dbReference>
<reference evidence="2" key="2">
    <citation type="submission" date="2020-09" db="EMBL/GenBank/DDBJ databases">
        <authorList>
            <person name="Sun Q."/>
            <person name="Zhou Y."/>
        </authorList>
    </citation>
    <scope>NUCLEOTIDE SEQUENCE</scope>
    <source>
        <strain evidence="2">CGMCC 4.7201</strain>
    </source>
</reference>
<reference evidence="2" key="1">
    <citation type="journal article" date="2014" name="Int. J. Syst. Evol. Microbiol.">
        <title>Complete genome sequence of Corynebacterium casei LMG S-19264T (=DSM 44701T), isolated from a smear-ripened cheese.</title>
        <authorList>
            <consortium name="US DOE Joint Genome Institute (JGI-PGF)"/>
            <person name="Walter F."/>
            <person name="Albersmeier A."/>
            <person name="Kalinowski J."/>
            <person name="Ruckert C."/>
        </authorList>
    </citation>
    <scope>NUCLEOTIDE SEQUENCE</scope>
    <source>
        <strain evidence="2">CGMCC 4.7201</strain>
    </source>
</reference>
<feature type="region of interest" description="Disordered" evidence="1">
    <location>
        <begin position="54"/>
        <end position="110"/>
    </location>
</feature>